<keyword evidence="3" id="KW-1185">Reference proteome</keyword>
<gene>
    <name evidence="2" type="ORF">LX32DRAFT_642756</name>
</gene>
<accession>A0AAD9HCF3</accession>
<reference evidence="2" key="1">
    <citation type="submission" date="2021-06" db="EMBL/GenBank/DDBJ databases">
        <title>Comparative genomics, transcriptomics and evolutionary studies reveal genomic signatures of adaptation to plant cell wall in hemibiotrophic fungi.</title>
        <authorList>
            <consortium name="DOE Joint Genome Institute"/>
            <person name="Baroncelli R."/>
            <person name="Diaz J.F."/>
            <person name="Benocci T."/>
            <person name="Peng M."/>
            <person name="Battaglia E."/>
            <person name="Haridas S."/>
            <person name="Andreopoulos W."/>
            <person name="Labutti K."/>
            <person name="Pangilinan J."/>
            <person name="Floch G.L."/>
            <person name="Makela M.R."/>
            <person name="Henrissat B."/>
            <person name="Grigoriev I.V."/>
            <person name="Crouch J.A."/>
            <person name="De Vries R.P."/>
            <person name="Sukno S.A."/>
            <person name="Thon M.R."/>
        </authorList>
    </citation>
    <scope>NUCLEOTIDE SEQUENCE</scope>
    <source>
        <strain evidence="2">MAFF235873</strain>
    </source>
</reference>
<keyword evidence="1" id="KW-0732">Signal</keyword>
<name>A0AAD9HCF3_9PEZI</name>
<feature type="chain" id="PRO_5041903648" description="Secreted protein" evidence="1">
    <location>
        <begin position="22"/>
        <end position="124"/>
    </location>
</feature>
<organism evidence="2 3">
    <name type="scientific">Colletotrichum zoysiae</name>
    <dbReference type="NCBI Taxonomy" id="1216348"/>
    <lineage>
        <taxon>Eukaryota</taxon>
        <taxon>Fungi</taxon>
        <taxon>Dikarya</taxon>
        <taxon>Ascomycota</taxon>
        <taxon>Pezizomycotina</taxon>
        <taxon>Sordariomycetes</taxon>
        <taxon>Hypocreomycetidae</taxon>
        <taxon>Glomerellales</taxon>
        <taxon>Glomerellaceae</taxon>
        <taxon>Colletotrichum</taxon>
        <taxon>Colletotrichum graminicola species complex</taxon>
    </lineage>
</organism>
<dbReference type="AlphaFoldDB" id="A0AAD9HCF3"/>
<feature type="signal peptide" evidence="1">
    <location>
        <begin position="1"/>
        <end position="21"/>
    </location>
</feature>
<evidence type="ECO:0000313" key="2">
    <source>
        <dbReference type="EMBL" id="KAK2025399.1"/>
    </source>
</evidence>
<sequence length="124" mass="13045">MRGVGGQFLSLSLSLIMAASGGCQNCRKQGQAASGGNLDSISGARKEAFSSDKIHLPTAAITTTTAAAATTTITTGTVKNKGLTVWTHCSTCMRRISWPPALRRDSDPRYLGMPGEYGVTTMYV</sequence>
<proteinExistence type="predicted"/>
<evidence type="ECO:0000313" key="3">
    <source>
        <dbReference type="Proteomes" id="UP001232148"/>
    </source>
</evidence>
<evidence type="ECO:0008006" key="4">
    <source>
        <dbReference type="Google" id="ProtNLM"/>
    </source>
</evidence>
<dbReference type="Proteomes" id="UP001232148">
    <property type="component" value="Unassembled WGS sequence"/>
</dbReference>
<dbReference type="EMBL" id="MU842938">
    <property type="protein sequence ID" value="KAK2025399.1"/>
    <property type="molecule type" value="Genomic_DNA"/>
</dbReference>
<protein>
    <recommendedName>
        <fullName evidence="4">Secreted protein</fullName>
    </recommendedName>
</protein>
<comment type="caution">
    <text evidence="2">The sequence shown here is derived from an EMBL/GenBank/DDBJ whole genome shotgun (WGS) entry which is preliminary data.</text>
</comment>
<feature type="non-terminal residue" evidence="2">
    <location>
        <position position="124"/>
    </location>
</feature>
<evidence type="ECO:0000256" key="1">
    <source>
        <dbReference type="SAM" id="SignalP"/>
    </source>
</evidence>
<dbReference type="PROSITE" id="PS51257">
    <property type="entry name" value="PROKAR_LIPOPROTEIN"/>
    <property type="match status" value="1"/>
</dbReference>